<dbReference type="PROSITE" id="PS50110">
    <property type="entry name" value="RESPONSE_REGULATORY"/>
    <property type="match status" value="1"/>
</dbReference>
<dbReference type="GO" id="GO:0000160">
    <property type="term" value="P:phosphorelay signal transduction system"/>
    <property type="evidence" value="ECO:0007669"/>
    <property type="project" value="InterPro"/>
</dbReference>
<keyword evidence="4" id="KW-1185">Reference proteome</keyword>
<evidence type="ECO:0000256" key="1">
    <source>
        <dbReference type="PROSITE-ProRule" id="PRU00169"/>
    </source>
</evidence>
<evidence type="ECO:0000259" key="2">
    <source>
        <dbReference type="PROSITE" id="PS50110"/>
    </source>
</evidence>
<proteinExistence type="predicted"/>
<evidence type="ECO:0000313" key="3">
    <source>
        <dbReference type="EMBL" id="EIC31219.1"/>
    </source>
</evidence>
<feature type="domain" description="Response regulatory" evidence="2">
    <location>
        <begin position="7"/>
        <end position="135"/>
    </location>
</feature>
<reference evidence="3 4" key="1">
    <citation type="journal article" date="2013" name="Genome Announc.">
        <title>Genome Sequence of the Obligate Gammaproteobacterial Methanotroph Methylomicrobium album Strain BG8.</title>
        <authorList>
            <person name="Kits K.D."/>
            <person name="Kalyuzhnaya M.G."/>
            <person name="Klotz M.G."/>
            <person name="Jetten M.S."/>
            <person name="Op den Camp H.J."/>
            <person name="Vuilleumier S."/>
            <person name="Bringel F."/>
            <person name="Dispirito A.A."/>
            <person name="Murrell J.C."/>
            <person name="Bruce D."/>
            <person name="Cheng J.F."/>
            <person name="Copeland A."/>
            <person name="Goodwin L."/>
            <person name="Hauser L."/>
            <person name="Lajus A."/>
            <person name="Land M.L."/>
            <person name="Lapidus A."/>
            <person name="Lucas S."/>
            <person name="Medigue C."/>
            <person name="Pitluck S."/>
            <person name="Woyke T."/>
            <person name="Zeytun A."/>
            <person name="Stein L.Y."/>
        </authorList>
    </citation>
    <scope>NUCLEOTIDE SEQUENCE [LARGE SCALE GENOMIC DNA]</scope>
    <source>
        <strain evidence="3 4">BG8</strain>
    </source>
</reference>
<dbReference type="RefSeq" id="WP_005374426.1">
    <property type="nucleotide sequence ID" value="NZ_CM001475.1"/>
</dbReference>
<name>H8GGD9_METAL</name>
<sequence>MFFKHWPVLLVDDEPDVLAISRLAMKNFEVYGLPLKIYTARSKQEALWLINDDVEVGCSLAVALLDVVMETERAGLELCDYIRNSLGNKLTQIYIRTGQPGIAPEREVIDRYEINGYFTKVEATEDKLYSLIKSSIRQYLAYGMALATIELANNLTEAAGSRRKLLYALSPIGGLSPEQAETPRWLIIDGEVLFADEIDADRGLQLLARLGGAEGMPLNPAGDRYVRDDQGYWLIEVRGGARQAQVAFLFRSRFAPPELIVSLMHGFVKQLAVLWRQSRADVLAY</sequence>
<feature type="modified residue" description="4-aspartylphosphate" evidence="1">
    <location>
        <position position="66"/>
    </location>
</feature>
<evidence type="ECO:0000313" key="4">
    <source>
        <dbReference type="Proteomes" id="UP000005090"/>
    </source>
</evidence>
<protein>
    <submittedName>
        <fullName evidence="3">Response regulator receiver domain protein</fullName>
    </submittedName>
</protein>
<dbReference type="Proteomes" id="UP000005090">
    <property type="component" value="Chromosome"/>
</dbReference>
<keyword evidence="1" id="KW-0597">Phosphoprotein</keyword>
<dbReference type="SUPFAM" id="SSF52172">
    <property type="entry name" value="CheY-like"/>
    <property type="match status" value="1"/>
</dbReference>
<accession>H8GGD9</accession>
<gene>
    <name evidence="3" type="ORF">Metal_3571</name>
</gene>
<organism evidence="3 4">
    <name type="scientific">Methylomicrobium album BG8</name>
    <dbReference type="NCBI Taxonomy" id="686340"/>
    <lineage>
        <taxon>Bacteria</taxon>
        <taxon>Pseudomonadati</taxon>
        <taxon>Pseudomonadota</taxon>
        <taxon>Gammaproteobacteria</taxon>
        <taxon>Methylococcales</taxon>
        <taxon>Methylococcaceae</taxon>
        <taxon>Methylomicrobium</taxon>
    </lineage>
</organism>
<dbReference type="Gene3D" id="3.40.50.2300">
    <property type="match status" value="1"/>
</dbReference>
<dbReference type="HOGENOM" id="CLU_975944_0_0_6"/>
<dbReference type="EMBL" id="CM001475">
    <property type="protein sequence ID" value="EIC31219.1"/>
    <property type="molecule type" value="Genomic_DNA"/>
</dbReference>
<dbReference type="InterPro" id="IPR001789">
    <property type="entry name" value="Sig_transdc_resp-reg_receiver"/>
</dbReference>
<dbReference type="InterPro" id="IPR011006">
    <property type="entry name" value="CheY-like_superfamily"/>
</dbReference>
<dbReference type="STRING" id="686340.Metal_3571"/>
<dbReference type="eggNOG" id="COG3706">
    <property type="taxonomic scope" value="Bacteria"/>
</dbReference>
<dbReference type="AlphaFoldDB" id="H8GGD9"/>